<dbReference type="Pfam" id="PF12799">
    <property type="entry name" value="LRR_4"/>
    <property type="match status" value="2"/>
</dbReference>
<keyword evidence="2" id="KW-0433">Leucine-rich repeat</keyword>
<name>A0A150GY22_GONPE</name>
<organism evidence="4 5">
    <name type="scientific">Gonium pectorale</name>
    <name type="common">Green alga</name>
    <dbReference type="NCBI Taxonomy" id="33097"/>
    <lineage>
        <taxon>Eukaryota</taxon>
        <taxon>Viridiplantae</taxon>
        <taxon>Chlorophyta</taxon>
        <taxon>core chlorophytes</taxon>
        <taxon>Chlorophyceae</taxon>
        <taxon>CS clade</taxon>
        <taxon>Chlamydomonadales</taxon>
        <taxon>Volvocaceae</taxon>
        <taxon>Gonium</taxon>
    </lineage>
</organism>
<protein>
    <submittedName>
        <fullName evidence="4">Uncharacterized protein</fullName>
    </submittedName>
</protein>
<dbReference type="SMART" id="SM00365">
    <property type="entry name" value="LRR_SD22"/>
    <property type="match status" value="4"/>
</dbReference>
<evidence type="ECO:0000313" key="5">
    <source>
        <dbReference type="Proteomes" id="UP000075714"/>
    </source>
</evidence>
<comment type="subcellular location">
    <subcellularLocation>
        <location evidence="1">Cytoplasm</location>
        <location evidence="1">Cytoskeleton</location>
        <location evidence="1">Cilium axoneme</location>
    </subcellularLocation>
</comment>
<dbReference type="OrthoDB" id="676979at2759"/>
<dbReference type="PANTHER" id="PTHR46652:SF3">
    <property type="entry name" value="LEUCINE-RICH REPEAT-CONTAINING PROTEIN 9"/>
    <property type="match status" value="1"/>
</dbReference>
<dbReference type="Gene3D" id="3.80.10.10">
    <property type="entry name" value="Ribonuclease Inhibitor"/>
    <property type="match status" value="2"/>
</dbReference>
<dbReference type="InterPro" id="IPR001611">
    <property type="entry name" value="Leu-rich_rpt"/>
</dbReference>
<dbReference type="EMBL" id="LSYV01000005">
    <property type="protein sequence ID" value="KXZ54797.1"/>
    <property type="molecule type" value="Genomic_DNA"/>
</dbReference>
<dbReference type="CDD" id="cd21340">
    <property type="entry name" value="PPP1R42"/>
    <property type="match status" value="1"/>
</dbReference>
<keyword evidence="3" id="KW-0677">Repeat</keyword>
<evidence type="ECO:0000256" key="2">
    <source>
        <dbReference type="ARBA" id="ARBA00022614"/>
    </source>
</evidence>
<sequence length="217" mass="23496">MTDWIPLDEKELLREDDEGKAYQDANSPQDLQVLYLYDNQITVIEGLSYLRRLTHLYLANNAITAISGLDGLPNLQKLYLEHNSIQVISGLEAVPSLEELHVSSQRLPPGASLTFDPPSVAALGASLRVLTASSCGLTAPAVRGLAGLRRLRRLDLSHNALRAEEGAFEALDAAAGPSAAPLLANLDLRGNPLCRGPKYRDTIILMNDSLTTIDDEA</sequence>
<dbReference type="InterPro" id="IPR032675">
    <property type="entry name" value="LRR_dom_sf"/>
</dbReference>
<dbReference type="GO" id="GO:0005930">
    <property type="term" value="C:axoneme"/>
    <property type="evidence" value="ECO:0007669"/>
    <property type="project" value="UniProtKB-SubCell"/>
</dbReference>
<gene>
    <name evidence="4" type="ORF">GPECTOR_4g868</name>
</gene>
<dbReference type="InterPro" id="IPR050836">
    <property type="entry name" value="SDS22/Internalin_LRR"/>
</dbReference>
<dbReference type="PANTHER" id="PTHR46652">
    <property type="entry name" value="LEUCINE-RICH REPEAT AND IQ DOMAIN-CONTAINING PROTEIN 1-RELATED"/>
    <property type="match status" value="1"/>
</dbReference>
<accession>A0A150GY22</accession>
<dbReference type="InterPro" id="IPR025875">
    <property type="entry name" value="Leu-rich_rpt_4"/>
</dbReference>
<keyword evidence="5" id="KW-1185">Reference proteome</keyword>
<dbReference type="AlphaFoldDB" id="A0A150GY22"/>
<evidence type="ECO:0000313" key="4">
    <source>
        <dbReference type="EMBL" id="KXZ54797.1"/>
    </source>
</evidence>
<dbReference type="SUPFAM" id="SSF52058">
    <property type="entry name" value="L domain-like"/>
    <property type="match status" value="1"/>
</dbReference>
<comment type="caution">
    <text evidence="4">The sequence shown here is derived from an EMBL/GenBank/DDBJ whole genome shotgun (WGS) entry which is preliminary data.</text>
</comment>
<evidence type="ECO:0000256" key="3">
    <source>
        <dbReference type="ARBA" id="ARBA00022737"/>
    </source>
</evidence>
<dbReference type="PROSITE" id="PS51450">
    <property type="entry name" value="LRR"/>
    <property type="match status" value="3"/>
</dbReference>
<proteinExistence type="predicted"/>
<dbReference type="STRING" id="33097.A0A150GY22"/>
<dbReference type="SMART" id="SM00369">
    <property type="entry name" value="LRR_TYP"/>
    <property type="match status" value="3"/>
</dbReference>
<evidence type="ECO:0000256" key="1">
    <source>
        <dbReference type="ARBA" id="ARBA00004430"/>
    </source>
</evidence>
<dbReference type="Proteomes" id="UP000075714">
    <property type="component" value="Unassembled WGS sequence"/>
</dbReference>
<dbReference type="InterPro" id="IPR003591">
    <property type="entry name" value="Leu-rich_rpt_typical-subtyp"/>
</dbReference>
<reference evidence="5" key="1">
    <citation type="journal article" date="2016" name="Nat. Commun.">
        <title>The Gonium pectorale genome demonstrates co-option of cell cycle regulation during the evolution of multicellularity.</title>
        <authorList>
            <person name="Hanschen E.R."/>
            <person name="Marriage T.N."/>
            <person name="Ferris P.J."/>
            <person name="Hamaji T."/>
            <person name="Toyoda A."/>
            <person name="Fujiyama A."/>
            <person name="Neme R."/>
            <person name="Noguchi H."/>
            <person name="Minakuchi Y."/>
            <person name="Suzuki M."/>
            <person name="Kawai-Toyooka H."/>
            <person name="Smith D.R."/>
            <person name="Sparks H."/>
            <person name="Anderson J."/>
            <person name="Bakaric R."/>
            <person name="Luria V."/>
            <person name="Karger A."/>
            <person name="Kirschner M.W."/>
            <person name="Durand P.M."/>
            <person name="Michod R.E."/>
            <person name="Nozaki H."/>
            <person name="Olson B.J."/>
        </authorList>
    </citation>
    <scope>NUCLEOTIDE SEQUENCE [LARGE SCALE GENOMIC DNA]</scope>
    <source>
        <strain evidence="5">NIES-2863</strain>
    </source>
</reference>